<dbReference type="InterPro" id="IPR002641">
    <property type="entry name" value="PNPLA_dom"/>
</dbReference>
<keyword evidence="6" id="KW-1185">Reference proteome</keyword>
<evidence type="ECO:0000313" key="4">
    <source>
        <dbReference type="EMBL" id="CAI3976918.1"/>
    </source>
</evidence>
<dbReference type="AlphaFoldDB" id="A0A9P1BP69"/>
<keyword evidence="2" id="KW-0472">Membrane</keyword>
<feature type="transmembrane region" description="Helical" evidence="2">
    <location>
        <begin position="644"/>
        <end position="669"/>
    </location>
</feature>
<evidence type="ECO:0000313" key="5">
    <source>
        <dbReference type="EMBL" id="CAL4764230.1"/>
    </source>
</evidence>
<dbReference type="SUPFAM" id="SSF52151">
    <property type="entry name" value="FabD/lysophospholipase-like"/>
    <property type="match status" value="1"/>
</dbReference>
<gene>
    <name evidence="4" type="ORF">C1SCF055_LOCUS5101</name>
</gene>
<evidence type="ECO:0000313" key="6">
    <source>
        <dbReference type="Proteomes" id="UP001152797"/>
    </source>
</evidence>
<dbReference type="CDD" id="cd00229">
    <property type="entry name" value="SGNH_hydrolase"/>
    <property type="match status" value="1"/>
</dbReference>
<organism evidence="4">
    <name type="scientific">Cladocopium goreaui</name>
    <dbReference type="NCBI Taxonomy" id="2562237"/>
    <lineage>
        <taxon>Eukaryota</taxon>
        <taxon>Sar</taxon>
        <taxon>Alveolata</taxon>
        <taxon>Dinophyceae</taxon>
        <taxon>Suessiales</taxon>
        <taxon>Symbiodiniaceae</taxon>
        <taxon>Cladocopium</taxon>
    </lineage>
</organism>
<dbReference type="InterPro" id="IPR016035">
    <property type="entry name" value="Acyl_Trfase/lysoPLipase"/>
</dbReference>
<dbReference type="GO" id="GO:0016020">
    <property type="term" value="C:membrane"/>
    <property type="evidence" value="ECO:0007669"/>
    <property type="project" value="TreeGrafter"/>
</dbReference>
<keyword evidence="2" id="KW-0812">Transmembrane</keyword>
<dbReference type="PANTHER" id="PTHR32251">
    <property type="entry name" value="3-OXO-5-ALPHA-STEROID 4-DEHYDROGENASE"/>
    <property type="match status" value="1"/>
</dbReference>
<feature type="transmembrane region" description="Helical" evidence="2">
    <location>
        <begin position="598"/>
        <end position="617"/>
    </location>
</feature>
<accession>A0A9P1BP69</accession>
<dbReference type="EMBL" id="CAMXCT030000306">
    <property type="protein sequence ID" value="CAL4764230.1"/>
    <property type="molecule type" value="Genomic_DNA"/>
</dbReference>
<evidence type="ECO:0000259" key="3">
    <source>
        <dbReference type="Pfam" id="PF01734"/>
    </source>
</evidence>
<dbReference type="SUPFAM" id="SSF52266">
    <property type="entry name" value="SGNH hydrolase"/>
    <property type="match status" value="1"/>
</dbReference>
<dbReference type="PANTHER" id="PTHR32251:SF23">
    <property type="entry name" value="3-OXO-5-ALPHA-STEROID 4-DEHYDROGENASE (DUF1295)"/>
    <property type="match status" value="1"/>
</dbReference>
<dbReference type="InterPro" id="IPR010721">
    <property type="entry name" value="UstE-like"/>
</dbReference>
<dbReference type="Pfam" id="PF01734">
    <property type="entry name" value="Patatin"/>
    <property type="match status" value="1"/>
</dbReference>
<keyword evidence="1" id="KW-0443">Lipid metabolism</keyword>
<sequence length="815" mass="89654">KSSQLRHPGCVATEFAVSDDVVAVGAHAIKLCRCRVCRMGNQQSGTRSAKTHIALLGDSTIDNGRWVPRGEPSVFDQVQQLEPNVTLCARDGALIGAIREQLKQIPHDASHVVVSVGGNNATGASTTVLGGPVTDCEEALDRLHNFAAEFEAEFTAEMTHLKNCIGDKQLVVCSCYNPAFAAWNVVTVKQSVANMALSVLADAVLRVATRLKAPVIDLRRVMNKVEDFANPIEPSSLGGAKIAAEIVKVVRTHPFEKGTVVYPKEYPESELVELALPQNNVVSDSVATTAVRGCTANLYRDKLYSWLLTSNSCGEQGFIWPQKACRLRHVPVDYLDLLCFGTSFNCQSKAGLDGDSCTQDTGGSCYFFGCADWRNAECVEGSCVCRADQCSVNGQCLPHEWAQKPEKPTAQGFGRDHPVKGKGNFTALVLSGGGAKGAFELGVLEGICKNNSLNHLRNWSMIVGTSFGAMNAGALAQFPPGSTELLKVPDAVPLPLALTGAVVQLSTLHYVWSFTSANECLQQPLTCALRPWEFDAWGRTVILVDALALTTWLYSLRGIPSSGTSDPSIVDRLWSIMPWVYTWHWFISSLSSGLNSRLLIMTLLATIWGLRLTYNFYIKGGFSGGEDYRWAVIRIWYPGWRWELFNLVFICCFQQCAVMAFTVPAVAAMQSDAPLSALDRVATALFLLLVLGEAVADAQMFAFQSEKYRRKAAKEDMGEYADGFIQTGLWGLCRHPNYFCEVTMWWVFYLFSITPTGSYFNWTIWGVIFLTGLFLLPGASLDITEALSSNKYPEYVNYQKRVSKYFPMPPRTKQI</sequence>
<dbReference type="Pfam" id="PF06966">
    <property type="entry name" value="DUF1295"/>
    <property type="match status" value="1"/>
</dbReference>
<dbReference type="GO" id="GO:0006629">
    <property type="term" value="P:lipid metabolic process"/>
    <property type="evidence" value="ECO:0007669"/>
    <property type="project" value="UniProtKB-KW"/>
</dbReference>
<dbReference type="EMBL" id="CAMXCT010000306">
    <property type="protein sequence ID" value="CAI3976918.1"/>
    <property type="molecule type" value="Genomic_DNA"/>
</dbReference>
<dbReference type="Gene3D" id="3.40.1090.10">
    <property type="entry name" value="Cytosolic phospholipase A2 catalytic domain"/>
    <property type="match status" value="1"/>
</dbReference>
<dbReference type="OrthoDB" id="201504at2759"/>
<reference evidence="4" key="1">
    <citation type="submission" date="2022-10" db="EMBL/GenBank/DDBJ databases">
        <authorList>
            <person name="Chen Y."/>
            <person name="Dougan E. K."/>
            <person name="Chan C."/>
            <person name="Rhodes N."/>
            <person name="Thang M."/>
        </authorList>
    </citation>
    <scope>NUCLEOTIDE SEQUENCE</scope>
</reference>
<evidence type="ECO:0000256" key="2">
    <source>
        <dbReference type="SAM" id="Phobius"/>
    </source>
</evidence>
<reference evidence="5 6" key="2">
    <citation type="submission" date="2024-05" db="EMBL/GenBank/DDBJ databases">
        <authorList>
            <person name="Chen Y."/>
            <person name="Shah S."/>
            <person name="Dougan E. K."/>
            <person name="Thang M."/>
            <person name="Chan C."/>
        </authorList>
    </citation>
    <scope>NUCLEOTIDE SEQUENCE [LARGE SCALE GENOMIC DNA]</scope>
</reference>
<evidence type="ECO:0000256" key="1">
    <source>
        <dbReference type="ARBA" id="ARBA00023098"/>
    </source>
</evidence>
<feature type="domain" description="PNPLA" evidence="3">
    <location>
        <begin position="428"/>
        <end position="481"/>
    </location>
</feature>
<feature type="non-terminal residue" evidence="4">
    <location>
        <position position="1"/>
    </location>
</feature>
<feature type="transmembrane region" description="Helical" evidence="2">
    <location>
        <begin position="681"/>
        <end position="703"/>
    </location>
</feature>
<dbReference type="Gene3D" id="1.20.120.1630">
    <property type="match status" value="1"/>
</dbReference>
<comment type="caution">
    <text evidence="4">The sequence shown here is derived from an EMBL/GenBank/DDBJ whole genome shotgun (WGS) entry which is preliminary data.</text>
</comment>
<protein>
    <submittedName>
        <fullName evidence="5">Uncharacterized protein C594.04c</fullName>
    </submittedName>
</protein>
<name>A0A9P1BP69_9DINO</name>
<keyword evidence="2" id="KW-1133">Transmembrane helix</keyword>
<dbReference type="Proteomes" id="UP001152797">
    <property type="component" value="Unassembled WGS sequence"/>
</dbReference>
<dbReference type="EMBL" id="CAMXCT020000306">
    <property type="protein sequence ID" value="CAL1130293.1"/>
    <property type="molecule type" value="Genomic_DNA"/>
</dbReference>
<dbReference type="Gene3D" id="3.40.50.1110">
    <property type="entry name" value="SGNH hydrolase"/>
    <property type="match status" value="1"/>
</dbReference>
<dbReference type="InterPro" id="IPR036514">
    <property type="entry name" value="SGNH_hydro_sf"/>
</dbReference>
<proteinExistence type="predicted"/>